<protein>
    <submittedName>
        <fullName evidence="1">Uncharacterized protein</fullName>
    </submittedName>
</protein>
<sequence length="261" mass="28694">MRKLRNSYQFIPEPNNTGCTNQLANNYNGGDIIDDGSCTFDPQDITAIISDPLFDTHGVLVKSQFDLFYEGDNARVYNNTDEDLFEFAKGIGTALIIKSWSGIYSHIPLATSYYGDGILMCMTLGSNQNIELANPPTLSVIVSCGAGNTSAVQNQTGYGNGLEFWDNESINSVNAESSFSNPIIAAKLLTIKEARNCSWWEARYCARFTADRNEPNRPANTIWHNLNGFGKINVANAIAYNGSIPSDPFLNNGNLYTPFIP</sequence>
<organism evidence="1">
    <name type="scientific">uncultured Caudovirales phage</name>
    <dbReference type="NCBI Taxonomy" id="2100421"/>
    <lineage>
        <taxon>Viruses</taxon>
        <taxon>Duplodnaviria</taxon>
        <taxon>Heunggongvirae</taxon>
        <taxon>Uroviricota</taxon>
        <taxon>Caudoviricetes</taxon>
        <taxon>Peduoviridae</taxon>
        <taxon>Maltschvirus</taxon>
        <taxon>Maltschvirus maltsch</taxon>
    </lineage>
</organism>
<name>A0A6J5SVB5_9CAUD</name>
<proteinExistence type="predicted"/>
<evidence type="ECO:0000313" key="1">
    <source>
        <dbReference type="EMBL" id="CAB4219512.1"/>
    </source>
</evidence>
<accession>A0A6J5SVB5</accession>
<dbReference type="EMBL" id="LR797481">
    <property type="protein sequence ID" value="CAB4219512.1"/>
    <property type="molecule type" value="Genomic_DNA"/>
</dbReference>
<reference evidence="1" key="1">
    <citation type="submission" date="2020-05" db="EMBL/GenBank/DDBJ databases">
        <authorList>
            <person name="Chiriac C."/>
            <person name="Salcher M."/>
            <person name="Ghai R."/>
            <person name="Kavagutti S V."/>
        </authorList>
    </citation>
    <scope>NUCLEOTIDE SEQUENCE</scope>
</reference>
<gene>
    <name evidence="1" type="ORF">UFOVP1615_11</name>
</gene>